<dbReference type="Gene3D" id="2.20.28.10">
    <property type="match status" value="1"/>
</dbReference>
<dbReference type="GO" id="GO:0009055">
    <property type="term" value="F:electron transfer activity"/>
    <property type="evidence" value="ECO:0007669"/>
    <property type="project" value="TreeGrafter"/>
</dbReference>
<evidence type="ECO:0000256" key="2">
    <source>
        <dbReference type="ARBA" id="ARBA00022448"/>
    </source>
</evidence>
<comment type="cofactor">
    <cofactor evidence="6">
        <name>Fe(3+)</name>
        <dbReference type="ChEBI" id="CHEBI:29034"/>
    </cofactor>
</comment>
<protein>
    <recommendedName>
        <fullName evidence="6">Rubredoxin</fullName>
    </recommendedName>
</protein>
<dbReference type="Proteomes" id="UP000291591">
    <property type="component" value="Unassembled WGS sequence"/>
</dbReference>
<dbReference type="CDD" id="cd00730">
    <property type="entry name" value="rubredoxin"/>
    <property type="match status" value="1"/>
</dbReference>
<dbReference type="FunFam" id="2.20.28.10:FF:000001">
    <property type="entry name" value="Rubredoxin"/>
    <property type="match status" value="1"/>
</dbReference>
<organism evidence="8 9">
    <name type="scientific">Pseudonocardia sediminis</name>
    <dbReference type="NCBI Taxonomy" id="1397368"/>
    <lineage>
        <taxon>Bacteria</taxon>
        <taxon>Bacillati</taxon>
        <taxon>Actinomycetota</taxon>
        <taxon>Actinomycetes</taxon>
        <taxon>Pseudonocardiales</taxon>
        <taxon>Pseudonocardiaceae</taxon>
        <taxon>Pseudonocardia</taxon>
    </lineage>
</organism>
<comment type="caution">
    <text evidence="8">The sequence shown here is derived from an EMBL/GenBank/DDBJ whole genome shotgun (WGS) entry which is preliminary data.</text>
</comment>
<dbReference type="GO" id="GO:0043448">
    <property type="term" value="P:alkane catabolic process"/>
    <property type="evidence" value="ECO:0007669"/>
    <property type="project" value="TreeGrafter"/>
</dbReference>
<dbReference type="PRINTS" id="PR00163">
    <property type="entry name" value="RUBREDOXIN"/>
</dbReference>
<dbReference type="PANTHER" id="PTHR47627:SF1">
    <property type="entry name" value="RUBREDOXIN-1-RELATED"/>
    <property type="match status" value="1"/>
</dbReference>
<accession>A0A4Q7UUP2</accession>
<reference evidence="8 9" key="1">
    <citation type="submission" date="2019-02" db="EMBL/GenBank/DDBJ databases">
        <title>Sequencing the genomes of 1000 actinobacteria strains.</title>
        <authorList>
            <person name="Klenk H.-P."/>
        </authorList>
    </citation>
    <scope>NUCLEOTIDE SEQUENCE [LARGE SCALE GENOMIC DNA]</scope>
    <source>
        <strain evidence="8 9">DSM 45779</strain>
    </source>
</reference>
<gene>
    <name evidence="8" type="ORF">EV383_2342</name>
</gene>
<evidence type="ECO:0000256" key="6">
    <source>
        <dbReference type="RuleBase" id="RU003820"/>
    </source>
</evidence>
<evidence type="ECO:0000313" key="8">
    <source>
        <dbReference type="EMBL" id="RZT85476.1"/>
    </source>
</evidence>
<keyword evidence="9" id="KW-1185">Reference proteome</keyword>
<dbReference type="InterPro" id="IPR018527">
    <property type="entry name" value="Rubredoxin_Fe_BS"/>
</dbReference>
<sequence>MSAGGTTTTDTAAVQWLCVACGWLYDPDEGDPDSGIEPGTPFEEIPEDWMCPICGATKSDFRALEPGEEV</sequence>
<evidence type="ECO:0000259" key="7">
    <source>
        <dbReference type="PROSITE" id="PS50903"/>
    </source>
</evidence>
<dbReference type="InterPro" id="IPR024935">
    <property type="entry name" value="Rubredoxin_dom"/>
</dbReference>
<dbReference type="PANTHER" id="PTHR47627">
    <property type="entry name" value="RUBREDOXIN"/>
    <property type="match status" value="1"/>
</dbReference>
<dbReference type="PROSITE" id="PS00202">
    <property type="entry name" value="RUBREDOXIN"/>
    <property type="match status" value="1"/>
</dbReference>
<dbReference type="SUPFAM" id="SSF57802">
    <property type="entry name" value="Rubredoxin-like"/>
    <property type="match status" value="1"/>
</dbReference>
<evidence type="ECO:0000256" key="3">
    <source>
        <dbReference type="ARBA" id="ARBA00022723"/>
    </source>
</evidence>
<dbReference type="NCBIfam" id="NF045768">
    <property type="entry name" value="RubredRD"/>
    <property type="match status" value="1"/>
</dbReference>
<keyword evidence="4 6" id="KW-0249">Electron transport</keyword>
<evidence type="ECO:0000313" key="9">
    <source>
        <dbReference type="Proteomes" id="UP000291591"/>
    </source>
</evidence>
<dbReference type="EMBL" id="SHKL01000001">
    <property type="protein sequence ID" value="RZT85476.1"/>
    <property type="molecule type" value="Genomic_DNA"/>
</dbReference>
<name>A0A4Q7UUP2_PSEST</name>
<proteinExistence type="inferred from homology"/>
<evidence type="ECO:0000256" key="5">
    <source>
        <dbReference type="ARBA" id="ARBA00023004"/>
    </source>
</evidence>
<dbReference type="AlphaFoldDB" id="A0A4Q7UUP2"/>
<dbReference type="InterPro" id="IPR024934">
    <property type="entry name" value="Rubredoxin-like_dom"/>
</dbReference>
<comment type="function">
    <text evidence="1">Involved in the hydrocarbon hydroxylating system, which transfers electrons from NADH to rubredoxin reductase and then through rubredoxin to alkane 1 monooxygenase.</text>
</comment>
<feature type="domain" description="Rubredoxin-like" evidence="7">
    <location>
        <begin position="13"/>
        <end position="64"/>
    </location>
</feature>
<evidence type="ECO:0000256" key="4">
    <source>
        <dbReference type="ARBA" id="ARBA00022982"/>
    </source>
</evidence>
<dbReference type="GO" id="GO:0005506">
    <property type="term" value="F:iron ion binding"/>
    <property type="evidence" value="ECO:0007669"/>
    <property type="project" value="UniProtKB-UniRule"/>
</dbReference>
<dbReference type="RefSeq" id="WP_130289928.1">
    <property type="nucleotide sequence ID" value="NZ_SHKL01000001.1"/>
</dbReference>
<dbReference type="InterPro" id="IPR050526">
    <property type="entry name" value="Rubredoxin_ET"/>
</dbReference>
<keyword evidence="5 6" id="KW-0408">Iron</keyword>
<keyword evidence="2" id="KW-0813">Transport</keyword>
<dbReference type="PROSITE" id="PS50903">
    <property type="entry name" value="RUBREDOXIN_LIKE"/>
    <property type="match status" value="1"/>
</dbReference>
<dbReference type="OrthoDB" id="9800607at2"/>
<comment type="similarity">
    <text evidence="6">Belongs to the rubredoxin family.</text>
</comment>
<evidence type="ECO:0000256" key="1">
    <source>
        <dbReference type="ARBA" id="ARBA00002792"/>
    </source>
</evidence>
<dbReference type="Pfam" id="PF00301">
    <property type="entry name" value="Rubredoxin"/>
    <property type="match status" value="1"/>
</dbReference>
<keyword evidence="3 6" id="KW-0479">Metal-binding</keyword>